<evidence type="ECO:0000313" key="11">
    <source>
        <dbReference type="Proteomes" id="UP000243528"/>
    </source>
</evidence>
<proteinExistence type="inferred from homology"/>
<dbReference type="PROSITE" id="PS50928">
    <property type="entry name" value="ABC_TM1"/>
    <property type="match status" value="1"/>
</dbReference>
<dbReference type="AlphaFoldDB" id="A0A2P8DYA6"/>
<dbReference type="EMBL" id="PYGE01000011">
    <property type="protein sequence ID" value="PSL02205.1"/>
    <property type="molecule type" value="Genomic_DNA"/>
</dbReference>
<dbReference type="OrthoDB" id="6637947at2"/>
<dbReference type="Gene3D" id="1.10.3720.10">
    <property type="entry name" value="MetI-like"/>
    <property type="match status" value="1"/>
</dbReference>
<keyword evidence="4 7" id="KW-0812">Transmembrane</keyword>
<dbReference type="Proteomes" id="UP000243528">
    <property type="component" value="Unassembled WGS sequence"/>
</dbReference>
<keyword evidence="5 7" id="KW-1133">Transmembrane helix</keyword>
<dbReference type="InterPro" id="IPR000515">
    <property type="entry name" value="MetI-like"/>
</dbReference>
<feature type="transmembrane region" description="Helical" evidence="7">
    <location>
        <begin position="233"/>
        <end position="251"/>
    </location>
</feature>
<sequence>MSGSRPDQLAADDEPAPASGHTPGTVPRRRGTALRRFTRNRLAVAGLAVVAVLFLFSFVGPLIYDTDQVHTDLAAANLEPGDDGHPLGTDDVGYDVLGRLMVGGQTSLVIGLAAGALATVIGTAWGAVAGYLGGRVDAVMMRVVDAGIAIPALFLLLVASAITTPDVPMMILVMGLVSWLVPARLVRAEALSLKTRDYVLTLRAIGGSHRRAIVRHIVPNAVGTMMVNATFQVADAILLVAYVSFLGMGVQPPATDWGAMLSKGVSYAYSGAWWLILPAGVLIVLVVASFNFIGDGLRDMFEVRGKNR</sequence>
<comment type="similarity">
    <text evidence="7">Belongs to the binding-protein-dependent transport system permease family.</text>
</comment>
<dbReference type="Pfam" id="PF12911">
    <property type="entry name" value="OppC_N"/>
    <property type="match status" value="1"/>
</dbReference>
<evidence type="ECO:0000256" key="8">
    <source>
        <dbReference type="SAM" id="MobiDB-lite"/>
    </source>
</evidence>
<dbReference type="Pfam" id="PF00528">
    <property type="entry name" value="BPD_transp_1"/>
    <property type="match status" value="1"/>
</dbReference>
<evidence type="ECO:0000256" key="5">
    <source>
        <dbReference type="ARBA" id="ARBA00022989"/>
    </source>
</evidence>
<evidence type="ECO:0000313" key="10">
    <source>
        <dbReference type="EMBL" id="PSL02205.1"/>
    </source>
</evidence>
<keyword evidence="2 7" id="KW-0813">Transport</keyword>
<dbReference type="GO" id="GO:0055085">
    <property type="term" value="P:transmembrane transport"/>
    <property type="evidence" value="ECO:0007669"/>
    <property type="project" value="InterPro"/>
</dbReference>
<reference evidence="10 11" key="1">
    <citation type="submission" date="2018-03" db="EMBL/GenBank/DDBJ databases">
        <title>Genomic Encyclopedia of Archaeal and Bacterial Type Strains, Phase II (KMG-II): from individual species to whole genera.</title>
        <authorList>
            <person name="Goeker M."/>
        </authorList>
    </citation>
    <scope>NUCLEOTIDE SEQUENCE [LARGE SCALE GENOMIC DNA]</scope>
    <source>
        <strain evidence="10 11">DSM 45211</strain>
    </source>
</reference>
<evidence type="ECO:0000256" key="6">
    <source>
        <dbReference type="ARBA" id="ARBA00023136"/>
    </source>
</evidence>
<feature type="transmembrane region" description="Helical" evidence="7">
    <location>
        <begin position="108"/>
        <end position="131"/>
    </location>
</feature>
<feature type="transmembrane region" description="Helical" evidence="7">
    <location>
        <begin position="271"/>
        <end position="294"/>
    </location>
</feature>
<comment type="caution">
    <text evidence="10">The sequence shown here is derived from an EMBL/GenBank/DDBJ whole genome shotgun (WGS) entry which is preliminary data.</text>
</comment>
<evidence type="ECO:0000256" key="1">
    <source>
        <dbReference type="ARBA" id="ARBA00004651"/>
    </source>
</evidence>
<dbReference type="InterPro" id="IPR050366">
    <property type="entry name" value="BP-dependent_transpt_permease"/>
</dbReference>
<gene>
    <name evidence="10" type="ORF">CLV30_111160</name>
</gene>
<dbReference type="InterPro" id="IPR025966">
    <property type="entry name" value="OppC_N"/>
</dbReference>
<evidence type="ECO:0000256" key="7">
    <source>
        <dbReference type="RuleBase" id="RU363032"/>
    </source>
</evidence>
<dbReference type="GO" id="GO:0005886">
    <property type="term" value="C:plasma membrane"/>
    <property type="evidence" value="ECO:0007669"/>
    <property type="project" value="UniProtKB-SubCell"/>
</dbReference>
<dbReference type="PANTHER" id="PTHR43386:SF1">
    <property type="entry name" value="D,D-DIPEPTIDE TRANSPORT SYSTEM PERMEASE PROTEIN DDPC-RELATED"/>
    <property type="match status" value="1"/>
</dbReference>
<dbReference type="SUPFAM" id="SSF161098">
    <property type="entry name" value="MetI-like"/>
    <property type="match status" value="1"/>
</dbReference>
<feature type="transmembrane region" description="Helical" evidence="7">
    <location>
        <begin position="143"/>
        <end position="162"/>
    </location>
</feature>
<organism evidence="10 11">
    <name type="scientific">Haloactinopolyspora alba</name>
    <dbReference type="NCBI Taxonomy" id="648780"/>
    <lineage>
        <taxon>Bacteria</taxon>
        <taxon>Bacillati</taxon>
        <taxon>Actinomycetota</taxon>
        <taxon>Actinomycetes</taxon>
        <taxon>Jiangellales</taxon>
        <taxon>Jiangellaceae</taxon>
        <taxon>Haloactinopolyspora</taxon>
    </lineage>
</organism>
<feature type="transmembrane region" description="Helical" evidence="7">
    <location>
        <begin position="42"/>
        <end position="64"/>
    </location>
</feature>
<keyword evidence="6 7" id="KW-0472">Membrane</keyword>
<comment type="subcellular location">
    <subcellularLocation>
        <location evidence="1 7">Cell membrane</location>
        <topology evidence="1 7">Multi-pass membrane protein</topology>
    </subcellularLocation>
</comment>
<evidence type="ECO:0000256" key="4">
    <source>
        <dbReference type="ARBA" id="ARBA00022692"/>
    </source>
</evidence>
<name>A0A2P8DYA6_9ACTN</name>
<keyword evidence="3" id="KW-1003">Cell membrane</keyword>
<evidence type="ECO:0000259" key="9">
    <source>
        <dbReference type="PROSITE" id="PS50928"/>
    </source>
</evidence>
<dbReference type="RefSeq" id="WP_106538198.1">
    <property type="nucleotide sequence ID" value="NZ_PYGE01000011.1"/>
</dbReference>
<evidence type="ECO:0000256" key="2">
    <source>
        <dbReference type="ARBA" id="ARBA00022448"/>
    </source>
</evidence>
<feature type="transmembrane region" description="Helical" evidence="7">
    <location>
        <begin position="168"/>
        <end position="186"/>
    </location>
</feature>
<dbReference type="InterPro" id="IPR035906">
    <property type="entry name" value="MetI-like_sf"/>
</dbReference>
<protein>
    <submittedName>
        <fullName evidence="10">Peptide/nickel transport system permease protein</fullName>
    </submittedName>
</protein>
<keyword evidence="11" id="KW-1185">Reference proteome</keyword>
<accession>A0A2P8DYA6</accession>
<feature type="domain" description="ABC transmembrane type-1" evidence="9">
    <location>
        <begin position="104"/>
        <end position="294"/>
    </location>
</feature>
<dbReference type="PANTHER" id="PTHR43386">
    <property type="entry name" value="OLIGOPEPTIDE TRANSPORT SYSTEM PERMEASE PROTEIN APPC"/>
    <property type="match status" value="1"/>
</dbReference>
<feature type="region of interest" description="Disordered" evidence="8">
    <location>
        <begin position="1"/>
        <end position="31"/>
    </location>
</feature>
<evidence type="ECO:0000256" key="3">
    <source>
        <dbReference type="ARBA" id="ARBA00022475"/>
    </source>
</evidence>
<dbReference type="CDD" id="cd06261">
    <property type="entry name" value="TM_PBP2"/>
    <property type="match status" value="1"/>
</dbReference>